<comment type="similarity">
    <text evidence="2 15">Belongs to the methyltransferase superfamily. RRP8 family.</text>
</comment>
<dbReference type="HOGENOM" id="CLU_027694_2_2_1"/>
<evidence type="ECO:0000256" key="4">
    <source>
        <dbReference type="ARBA" id="ARBA00022491"/>
    </source>
</evidence>
<dbReference type="SUPFAM" id="SSF53335">
    <property type="entry name" value="S-adenosyl-L-methionine-dependent methyltransferases"/>
    <property type="match status" value="1"/>
</dbReference>
<reference evidence="17" key="3">
    <citation type="submission" date="2025-09" db="UniProtKB">
        <authorList>
            <consortium name="Ensembl"/>
        </authorList>
    </citation>
    <scope>IDENTIFICATION</scope>
</reference>
<evidence type="ECO:0000256" key="10">
    <source>
        <dbReference type="ARBA" id="ARBA00023015"/>
    </source>
</evidence>
<dbReference type="GO" id="GO:0005730">
    <property type="term" value="C:nucleolus"/>
    <property type="evidence" value="ECO:0007669"/>
    <property type="project" value="UniProtKB-SubCell"/>
</dbReference>
<evidence type="ECO:0000313" key="17">
    <source>
        <dbReference type="Ensembl" id="ENSCSAVP00000010984.1"/>
    </source>
</evidence>
<feature type="region of interest" description="Disordered" evidence="16">
    <location>
        <begin position="29"/>
        <end position="158"/>
    </location>
</feature>
<keyword evidence="5 15" id="KW-0698">rRNA processing</keyword>
<keyword evidence="11" id="KW-0804">Transcription</keyword>
<evidence type="ECO:0000256" key="12">
    <source>
        <dbReference type="ARBA" id="ARBA00023242"/>
    </source>
</evidence>
<evidence type="ECO:0000256" key="15">
    <source>
        <dbReference type="RuleBase" id="RU365074"/>
    </source>
</evidence>
<dbReference type="Gene3D" id="3.40.50.150">
    <property type="entry name" value="Vaccinia Virus protein VP39"/>
    <property type="match status" value="1"/>
</dbReference>
<proteinExistence type="inferred from homology"/>
<dbReference type="FunFam" id="1.10.10.2150:FF:000001">
    <property type="entry name" value="Ribosomal RNA-processing protein 8"/>
    <property type="match status" value="1"/>
</dbReference>
<dbReference type="InterPro" id="IPR029063">
    <property type="entry name" value="SAM-dependent_MTases_sf"/>
</dbReference>
<evidence type="ECO:0000256" key="3">
    <source>
        <dbReference type="ARBA" id="ARBA00020203"/>
    </source>
</evidence>
<feature type="compositionally biased region" description="Basic and acidic residues" evidence="16">
    <location>
        <begin position="112"/>
        <end position="129"/>
    </location>
</feature>
<dbReference type="AlphaFoldDB" id="H2Z072"/>
<comment type="subunit">
    <text evidence="14">Component of the eNoSC complex, composed of SIRT1, SUV39H1 and RRP8.</text>
</comment>
<organism evidence="17 18">
    <name type="scientific">Ciona savignyi</name>
    <name type="common">Pacific transparent sea squirt</name>
    <dbReference type="NCBI Taxonomy" id="51511"/>
    <lineage>
        <taxon>Eukaryota</taxon>
        <taxon>Metazoa</taxon>
        <taxon>Chordata</taxon>
        <taxon>Tunicata</taxon>
        <taxon>Ascidiacea</taxon>
        <taxon>Phlebobranchia</taxon>
        <taxon>Cionidae</taxon>
        <taxon>Ciona</taxon>
    </lineage>
</organism>
<dbReference type="PANTHER" id="PTHR12787">
    <property type="entry name" value="RIBOSOMAL RNA-PROCESSING PROTEIN 8"/>
    <property type="match status" value="1"/>
</dbReference>
<keyword evidence="12 15" id="KW-0539">Nucleus</keyword>
<evidence type="ECO:0000256" key="2">
    <source>
        <dbReference type="ARBA" id="ARBA00006301"/>
    </source>
</evidence>
<dbReference type="Pfam" id="PF05148">
    <property type="entry name" value="Methyltransf_8"/>
    <property type="match status" value="1"/>
</dbReference>
<feature type="compositionally biased region" description="Polar residues" evidence="16">
    <location>
        <begin position="29"/>
        <end position="39"/>
    </location>
</feature>
<evidence type="ECO:0000256" key="8">
    <source>
        <dbReference type="ARBA" id="ARBA00022691"/>
    </source>
</evidence>
<evidence type="ECO:0000313" key="18">
    <source>
        <dbReference type="Proteomes" id="UP000007875"/>
    </source>
</evidence>
<evidence type="ECO:0000256" key="11">
    <source>
        <dbReference type="ARBA" id="ARBA00023163"/>
    </source>
</evidence>
<evidence type="ECO:0000256" key="1">
    <source>
        <dbReference type="ARBA" id="ARBA00004604"/>
    </source>
</evidence>
<comment type="function">
    <text evidence="13">Essential component of the eNoSC (energy-dependent nucleolar silencing) complex, a complex that mediates silencing of rDNA in response to intracellular energy status and acts by recruiting histone-modifying enzymes. The eNoSC complex is able to sense the energy status of cell: upon glucose starvation, elevation of NAD(+)/NADP(+) ratio activates SIRT1, leading to histone H3 deacetylation followed by dimethylation of H3 at 'Lys-9' (H3K9me2) by SUV39H1 and the formation of silent chromatin in the rDNA locus. In the complex, RRP8 binds to H3K9me2 and probably acts as a methyltransferase. Its substrates are however unknown.</text>
</comment>
<keyword evidence="18" id="KW-1185">Reference proteome</keyword>
<keyword evidence="4" id="KW-0678">Repressor</keyword>
<dbReference type="FunFam" id="3.40.50.150:FF:000068">
    <property type="entry name" value="Ribosomal RNA-processing protein 8"/>
    <property type="match status" value="1"/>
</dbReference>
<evidence type="ECO:0000256" key="14">
    <source>
        <dbReference type="ARBA" id="ARBA00062710"/>
    </source>
</evidence>
<dbReference type="CDD" id="cd02440">
    <property type="entry name" value="AdoMet_MTases"/>
    <property type="match status" value="1"/>
</dbReference>
<dbReference type="InParanoid" id="H2Z072"/>
<dbReference type="Ensembl" id="ENSCSAVT00000011115.1">
    <property type="protein sequence ID" value="ENSCSAVP00000010984.1"/>
    <property type="gene ID" value="ENSCSAVG00000006435.1"/>
</dbReference>
<keyword evidence="10" id="KW-0805">Transcription regulation</keyword>
<dbReference type="GeneTree" id="ENSGT00390000006189"/>
<dbReference type="GO" id="GO:0042149">
    <property type="term" value="P:cellular response to glucose starvation"/>
    <property type="evidence" value="ECO:0007669"/>
    <property type="project" value="TreeGrafter"/>
</dbReference>
<evidence type="ECO:0000256" key="9">
    <source>
        <dbReference type="ARBA" id="ARBA00022853"/>
    </source>
</evidence>
<evidence type="ECO:0000256" key="7">
    <source>
        <dbReference type="ARBA" id="ARBA00022679"/>
    </source>
</evidence>
<accession>H2Z072</accession>
<comment type="subcellular location">
    <subcellularLocation>
        <location evidence="1 15">Nucleus</location>
        <location evidence="1 15">Nucleolus</location>
    </subcellularLocation>
</comment>
<dbReference type="Gene3D" id="1.10.10.2150">
    <property type="entry name" value="Ribosomal RNA-processing protein 8, N-terminal domain"/>
    <property type="match status" value="1"/>
</dbReference>
<dbReference type="GO" id="GO:0005677">
    <property type="term" value="C:chromatin silencing complex"/>
    <property type="evidence" value="ECO:0007669"/>
    <property type="project" value="TreeGrafter"/>
</dbReference>
<name>H2Z072_CIOSA</name>
<dbReference type="GO" id="GO:0000183">
    <property type="term" value="P:rDNA heterochromatin formation"/>
    <property type="evidence" value="ECO:0007669"/>
    <property type="project" value="TreeGrafter"/>
</dbReference>
<reference evidence="17" key="2">
    <citation type="submission" date="2025-08" db="UniProtKB">
        <authorList>
            <consortium name="Ensembl"/>
        </authorList>
    </citation>
    <scope>IDENTIFICATION</scope>
</reference>
<dbReference type="GO" id="GO:0006364">
    <property type="term" value="P:rRNA processing"/>
    <property type="evidence" value="ECO:0007669"/>
    <property type="project" value="UniProtKB-UniRule"/>
</dbReference>
<feature type="compositionally biased region" description="Basic and acidic residues" evidence="16">
    <location>
        <begin position="64"/>
        <end position="101"/>
    </location>
</feature>
<dbReference type="GO" id="GO:0032259">
    <property type="term" value="P:methylation"/>
    <property type="evidence" value="ECO:0007669"/>
    <property type="project" value="UniProtKB-KW"/>
</dbReference>
<sequence length="399" mass="45132">MFDCVDWDESGENGSELTEALFGDVKKQTVPSNVSSGNVNAHDMSRKQWRLKQRNKRKCVNKYRSKEESDLKSSEKSDQPTENAKSPKDIKNVPKVIDKVSKQKKNTSTENAKTRKDIENAPEMIDKVSKQSKPKNFHVTKASSDNMNESCSPPKKRKVKIKEQVNEVPTNKENESSKSLKDRLVEKLESSRFRFINEQIYSQSSGDTHELFNSDPTAFQVYHRGFGAQVATWPVNPLDGVIRWVKERSPKLIIADFGCGEAMLASSVKNKVHSFDLVAVNDRVTVADIAKVPLADSSVDIVVFCLSLMGTNLVEFLVEANRVLKLRGVLKIAEVASRFSGLKQFYRDLKKIGFDLHKKDTTNSHFFMFDFFKTKNSPPSCLSNDYSGLKLKACAYKKR</sequence>
<dbReference type="InterPro" id="IPR042036">
    <property type="entry name" value="RRP8_N"/>
</dbReference>
<dbReference type="EC" id="2.1.1.-" evidence="15"/>
<feature type="compositionally biased region" description="Polar residues" evidence="16">
    <location>
        <begin position="141"/>
        <end position="151"/>
    </location>
</feature>
<dbReference type="eggNOG" id="KOG3045">
    <property type="taxonomic scope" value="Eukaryota"/>
</dbReference>
<dbReference type="STRING" id="51511.ENSCSAVP00000010984"/>
<dbReference type="GO" id="GO:0008168">
    <property type="term" value="F:methyltransferase activity"/>
    <property type="evidence" value="ECO:0007669"/>
    <property type="project" value="UniProtKB-KW"/>
</dbReference>
<comment type="function">
    <text evidence="15">Probable methyltransferase required to silence rDNA.</text>
</comment>
<keyword evidence="6 15" id="KW-0489">Methyltransferase</keyword>
<keyword evidence="7 15" id="KW-0808">Transferase</keyword>
<dbReference type="PANTHER" id="PTHR12787:SF0">
    <property type="entry name" value="RIBOSOMAL RNA-PROCESSING PROTEIN 8"/>
    <property type="match status" value="1"/>
</dbReference>
<evidence type="ECO:0000256" key="13">
    <source>
        <dbReference type="ARBA" id="ARBA00057870"/>
    </source>
</evidence>
<keyword evidence="8 15" id="KW-0949">S-adenosyl-L-methionine</keyword>
<evidence type="ECO:0000256" key="5">
    <source>
        <dbReference type="ARBA" id="ARBA00022552"/>
    </source>
</evidence>
<protein>
    <recommendedName>
        <fullName evidence="3 15">Ribosomal RNA-processing protein 8</fullName>
        <ecNumber evidence="15">2.1.1.-</ecNumber>
    </recommendedName>
</protein>
<dbReference type="OMA" id="QVATWPV"/>
<dbReference type="GO" id="GO:0033553">
    <property type="term" value="C:rDNA heterochromatin"/>
    <property type="evidence" value="ECO:0007669"/>
    <property type="project" value="TreeGrafter"/>
</dbReference>
<dbReference type="GO" id="GO:0046015">
    <property type="term" value="P:regulation of transcription by glucose"/>
    <property type="evidence" value="ECO:0007669"/>
    <property type="project" value="TreeGrafter"/>
</dbReference>
<evidence type="ECO:0000256" key="6">
    <source>
        <dbReference type="ARBA" id="ARBA00022603"/>
    </source>
</evidence>
<feature type="compositionally biased region" description="Basic residues" evidence="16">
    <location>
        <begin position="47"/>
        <end position="63"/>
    </location>
</feature>
<evidence type="ECO:0000256" key="16">
    <source>
        <dbReference type="SAM" id="MobiDB-lite"/>
    </source>
</evidence>
<dbReference type="SMR" id="H2Z072"/>
<dbReference type="Proteomes" id="UP000007875">
    <property type="component" value="Unassembled WGS sequence"/>
</dbReference>
<dbReference type="InterPro" id="IPR007823">
    <property type="entry name" value="RRP8"/>
</dbReference>
<reference evidence="18" key="1">
    <citation type="submission" date="2003-08" db="EMBL/GenBank/DDBJ databases">
        <authorList>
            <person name="Birren B."/>
            <person name="Nusbaum C."/>
            <person name="Abebe A."/>
            <person name="Abouelleil A."/>
            <person name="Adekoya E."/>
            <person name="Ait-zahra M."/>
            <person name="Allen N."/>
            <person name="Allen T."/>
            <person name="An P."/>
            <person name="Anderson M."/>
            <person name="Anderson S."/>
            <person name="Arachchi H."/>
            <person name="Armbruster J."/>
            <person name="Bachantsang P."/>
            <person name="Baldwin J."/>
            <person name="Barry A."/>
            <person name="Bayul T."/>
            <person name="Blitshsteyn B."/>
            <person name="Bloom T."/>
            <person name="Blye J."/>
            <person name="Boguslavskiy L."/>
            <person name="Borowsky M."/>
            <person name="Boukhgalter B."/>
            <person name="Brunache A."/>
            <person name="Butler J."/>
            <person name="Calixte N."/>
            <person name="Calvo S."/>
            <person name="Camarata J."/>
            <person name="Campo K."/>
            <person name="Chang J."/>
            <person name="Cheshatsang Y."/>
            <person name="Citroen M."/>
            <person name="Collymore A."/>
            <person name="Considine T."/>
            <person name="Cook A."/>
            <person name="Cooke P."/>
            <person name="Corum B."/>
            <person name="Cuomo C."/>
            <person name="David R."/>
            <person name="Dawoe T."/>
            <person name="Degray S."/>
            <person name="Dodge S."/>
            <person name="Dooley K."/>
            <person name="Dorje P."/>
            <person name="Dorjee K."/>
            <person name="Dorris L."/>
            <person name="Duffey N."/>
            <person name="Dupes A."/>
            <person name="Elkins T."/>
            <person name="Engels R."/>
            <person name="Erickson J."/>
            <person name="Farina A."/>
            <person name="Faro S."/>
            <person name="Ferreira P."/>
            <person name="Fischer H."/>
            <person name="Fitzgerald M."/>
            <person name="Foley K."/>
            <person name="Gage D."/>
            <person name="Galagan J."/>
            <person name="Gearin G."/>
            <person name="Gnerre S."/>
            <person name="Gnirke A."/>
            <person name="Goyette A."/>
            <person name="Graham J."/>
            <person name="Grandbois E."/>
            <person name="Gyaltsen K."/>
            <person name="Hafez N."/>
            <person name="Hagopian D."/>
            <person name="Hagos B."/>
            <person name="Hall J."/>
            <person name="Hatcher B."/>
            <person name="Heller A."/>
            <person name="Higgins H."/>
            <person name="Honan T."/>
            <person name="Horn A."/>
            <person name="Houde N."/>
            <person name="Hughes L."/>
            <person name="Hulme W."/>
            <person name="Husby E."/>
            <person name="Iliev I."/>
            <person name="Jaffe D."/>
            <person name="Jones C."/>
            <person name="Kamal M."/>
            <person name="Kamat A."/>
            <person name="Kamvysselis M."/>
            <person name="Karlsson E."/>
            <person name="Kells C."/>
            <person name="Kieu A."/>
            <person name="Kisner P."/>
            <person name="Kodira C."/>
            <person name="Kulbokas E."/>
            <person name="Labutti K."/>
            <person name="Lama D."/>
            <person name="Landers T."/>
            <person name="Leger J."/>
            <person name="Levine S."/>
            <person name="Lewis D."/>
            <person name="Lewis T."/>
            <person name="Lindblad-toh K."/>
            <person name="Liu X."/>
            <person name="Lokyitsang T."/>
            <person name="Lokyitsang Y."/>
            <person name="Lucien O."/>
            <person name="Lui A."/>
            <person name="Ma L.J."/>
            <person name="Mabbitt R."/>
            <person name="Macdonald J."/>
            <person name="Maclean C."/>
            <person name="Major J."/>
            <person name="Manning J."/>
            <person name="Marabella R."/>
            <person name="Maru K."/>
            <person name="Matthews C."/>
            <person name="Mauceli E."/>
            <person name="Mccarthy M."/>
            <person name="Mcdonough S."/>
            <person name="Mcghee T."/>
            <person name="Meldrim J."/>
            <person name="Meneus L."/>
            <person name="Mesirov J."/>
            <person name="Mihalev A."/>
            <person name="Mihova T."/>
            <person name="Mikkelsen T."/>
            <person name="Mlenga V."/>
            <person name="Moru K."/>
            <person name="Mozes J."/>
            <person name="Mulrain L."/>
            <person name="Munson G."/>
            <person name="Naylor J."/>
            <person name="Newes C."/>
            <person name="Nguyen C."/>
            <person name="Nguyen N."/>
            <person name="Nguyen T."/>
            <person name="Nicol R."/>
            <person name="Nielsen C."/>
            <person name="Nizzari M."/>
            <person name="Norbu C."/>
            <person name="Norbu N."/>
            <person name="O'donnell P."/>
            <person name="Okoawo O."/>
            <person name="O'leary S."/>
            <person name="Omotosho B."/>
            <person name="O'neill K."/>
            <person name="Osman S."/>
            <person name="Parker S."/>
            <person name="Perrin D."/>
            <person name="Phunkhang P."/>
            <person name="Piqani B."/>
            <person name="Purcell S."/>
            <person name="Rachupka T."/>
            <person name="Ramasamy U."/>
            <person name="Rameau R."/>
            <person name="Ray V."/>
            <person name="Raymond C."/>
            <person name="Retta R."/>
            <person name="Richardson S."/>
            <person name="Rise C."/>
            <person name="Rodriguez J."/>
            <person name="Rogers J."/>
            <person name="Rogov P."/>
            <person name="Rutman M."/>
            <person name="Schupbach R."/>
            <person name="Seaman C."/>
            <person name="Settipalli S."/>
            <person name="Sharpe T."/>
            <person name="Sheridan J."/>
            <person name="Sherpa N."/>
            <person name="Shi J."/>
            <person name="Smirnov S."/>
            <person name="Smith C."/>
            <person name="Sougnez C."/>
            <person name="Spencer B."/>
            <person name="Stalker J."/>
            <person name="Stange-thomann N."/>
            <person name="Stavropoulos S."/>
            <person name="Stetson K."/>
            <person name="Stone C."/>
            <person name="Stone S."/>
            <person name="Stubbs M."/>
            <person name="Talamas J."/>
            <person name="Tchuinga P."/>
            <person name="Tenzing P."/>
            <person name="Tesfaye S."/>
            <person name="Theodore J."/>
            <person name="Thoulutsang Y."/>
            <person name="Topham K."/>
            <person name="Towey S."/>
            <person name="Tsamla T."/>
            <person name="Tsomo N."/>
            <person name="Vallee D."/>
            <person name="Vassiliev H."/>
            <person name="Venkataraman V."/>
            <person name="Vinson J."/>
            <person name="Vo A."/>
            <person name="Wade C."/>
            <person name="Wang S."/>
            <person name="Wangchuk T."/>
            <person name="Wangdi T."/>
            <person name="Whittaker C."/>
            <person name="Wilkinson J."/>
            <person name="Wu Y."/>
            <person name="Wyman D."/>
            <person name="Yadav S."/>
            <person name="Yang S."/>
            <person name="Yang X."/>
            <person name="Yeager S."/>
            <person name="Yee E."/>
            <person name="Young G."/>
            <person name="Zainoun J."/>
            <person name="Zembeck L."/>
            <person name="Zimmer A."/>
            <person name="Zody M."/>
            <person name="Lander E."/>
        </authorList>
    </citation>
    <scope>NUCLEOTIDE SEQUENCE [LARGE SCALE GENOMIC DNA]</scope>
</reference>
<keyword evidence="9" id="KW-0156">Chromatin regulator</keyword>